<dbReference type="Gene3D" id="3.30.70.3290">
    <property type="match status" value="1"/>
</dbReference>
<dbReference type="InterPro" id="IPR014043">
    <property type="entry name" value="Acyl_transferase_dom"/>
</dbReference>
<keyword evidence="6" id="KW-0045">Antibiotic biosynthesis</keyword>
<dbReference type="PROSITE" id="PS52019">
    <property type="entry name" value="PKS_MFAS_DH"/>
    <property type="match status" value="1"/>
</dbReference>
<feature type="region of interest" description="Disordered" evidence="10">
    <location>
        <begin position="1173"/>
        <end position="1197"/>
    </location>
</feature>
<dbReference type="Gene3D" id="3.40.366.10">
    <property type="entry name" value="Malonyl-Coenzyme A Acyl Carrier Protein, domain 2"/>
    <property type="match status" value="1"/>
</dbReference>
<dbReference type="InterPro" id="IPR032821">
    <property type="entry name" value="PKS_assoc"/>
</dbReference>
<dbReference type="PROSITE" id="PS50075">
    <property type="entry name" value="CARRIER"/>
    <property type="match status" value="1"/>
</dbReference>
<sequence>MADEEKLRSYLKHATADLRQARRRVSELEERGREPIAIVGTACRFPGGVRSPDDLWRLVADGVDAVSAFPGDRGWPLDALARTDGSGGSVTDQGGFLTDAPLFDAGFFGISPREAVAMDPQQRLLLETAWEAFERAGLGREELAGSRTGVFAGVSSQDYMTLAGGTVADDVAGYVATGNSGSALSGRVAYAFGLEGPTLTVDTACSSSLVAIHLACQSLRQGECGLALAGGVTVMATPGIFVEFTRQRGLAPDGRCKPFAAAADGTGFAEGVGTVLLERLSDAERHGHPVLAVIRGSAVNQDGASNGLTAPNGPSQERVIRQALANARLTATDIDAVEAHGTGTTLGDPIEAQALLATYGQGRPADRPLLLGAVKSNLGHTQAAAGVAGVVKMVMALRHGLLPATLHLDAPTPHVDWDAGAVRLLDRAEPWPSADGPRRAGVSSFGVSGTNAHLILEEAAGTGDPGRPPGPAPEAERERAEITRAAAAPDGPSPAGPVPWVLSARSGAALRGQARALVAHLEADPDISPEEVAWSLATARTAFEHRGVVSGEEREELLAAVRALASGVDHPGVFTPGTAPGPGRTGLNVFLFSGQGSQRVGMGAELHARFPAFAEGFDEVCAHLADSLEHPLREVVFHGPRELLDHTTYAQTGLFALQVGMLRLLEAAGLRPDAVIGHSIGEVAAAYAAGVFDLPDACRLVGARARLMGRLAPGGAMAAVQAHPGELSQDLAACEGQVTIAALNTPDATVLSGPSPLVSRIAAAWAERGRKTKALPVSHAFHSPLMEPMLDDFAAAIDSLAYRAPDLPLLSNLTGKPADESLATPGYWVQQVRQPVRFHPAVTHLAPEAQTFVEIGPDRTLATAARQTLQSTGPEHRSDRRPGTLSILSARQPETRSLLRALAELYGDGTDVDWRPFLTGARPRSVPLPTYAFQRERYWLEPGPRTGDVAAAGLRAVDHPSLAASWELPDGGLSLTGRLACDDTGWLDGQTVAETAPAPGATVVDWALRAADTAGCPGGIGHLTLHEPLVLPPDGGLLVHVAVGPPGEDGGRTVRVDTRPEPEDEDSGGEGWTCHAEGTLLASPPPGTDEQRDPDAAWPPSGAEPVDAENLYAEAAGAGHDCGGALRGVRALWRDGDTLLADVVLPEGAGDPDAYGLHPVLLEAALHPALLGRAPYGPDAPDAPGGPDDDPAAARPRLPYSWSGVTLWATGATTLRATLSPLPGDADRSAGVRLTLADPAGEPVLTAEGVRWRPVDAERLRAARERVARTAPARGTPRDTPRPSRPRAVTTGPGAAPAGEADTTVPGALATRLAASPPEERLPLLLDLVRSRAADVLGHDGPEMIPADRGFLDIGFDSLTATELAEKLASATGLFLTTPAVFDHPNPTALAEFLLTELSPRETVSFRSLSDSLVKLEAALPGLLRNGDDGRGALKGRLRSLLARMEESEAPANGDGVGERLESASVEELLSFIDESLGRAANDKTSARSA</sequence>
<dbReference type="SMART" id="SM00827">
    <property type="entry name" value="PKS_AT"/>
    <property type="match status" value="1"/>
</dbReference>
<evidence type="ECO:0000313" key="15">
    <source>
        <dbReference type="Proteomes" id="UP001500016"/>
    </source>
</evidence>
<evidence type="ECO:0000256" key="5">
    <source>
        <dbReference type="ARBA" id="ARBA00022679"/>
    </source>
</evidence>
<dbReference type="InterPro" id="IPR036736">
    <property type="entry name" value="ACP-like_sf"/>
</dbReference>
<dbReference type="Gene3D" id="1.10.1200.10">
    <property type="entry name" value="ACP-like"/>
    <property type="match status" value="1"/>
</dbReference>
<dbReference type="SMART" id="SM00826">
    <property type="entry name" value="PKS_DH"/>
    <property type="match status" value="1"/>
</dbReference>
<dbReference type="InterPro" id="IPR009081">
    <property type="entry name" value="PP-bd_ACP"/>
</dbReference>
<evidence type="ECO:0000256" key="6">
    <source>
        <dbReference type="ARBA" id="ARBA00023194"/>
    </source>
</evidence>
<keyword evidence="7" id="KW-0511">Multifunctional enzyme</keyword>
<dbReference type="Gene3D" id="3.10.129.110">
    <property type="entry name" value="Polyketide synthase dehydratase"/>
    <property type="match status" value="1"/>
</dbReference>
<dbReference type="InterPro" id="IPR016036">
    <property type="entry name" value="Malonyl_transacylase_ACP-bd"/>
</dbReference>
<dbReference type="InterPro" id="IPR049551">
    <property type="entry name" value="PKS_DH_C"/>
</dbReference>
<dbReference type="InterPro" id="IPR050091">
    <property type="entry name" value="PKS_NRPS_Biosynth_Enz"/>
</dbReference>
<proteinExistence type="predicted"/>
<reference evidence="14 15" key="1">
    <citation type="journal article" date="2019" name="Int. J. Syst. Evol. Microbiol.">
        <title>The Global Catalogue of Microorganisms (GCM) 10K type strain sequencing project: providing services to taxonomists for standard genome sequencing and annotation.</title>
        <authorList>
            <consortium name="The Broad Institute Genomics Platform"/>
            <consortium name="The Broad Institute Genome Sequencing Center for Infectious Disease"/>
            <person name="Wu L."/>
            <person name="Ma J."/>
        </authorList>
    </citation>
    <scope>NUCLEOTIDE SEQUENCE [LARGE SCALE GENOMIC DNA]</scope>
    <source>
        <strain evidence="14 15">JCM 15478</strain>
    </source>
</reference>
<evidence type="ECO:0000256" key="10">
    <source>
        <dbReference type="SAM" id="MobiDB-lite"/>
    </source>
</evidence>
<dbReference type="SUPFAM" id="SSF53901">
    <property type="entry name" value="Thiolase-like"/>
    <property type="match status" value="1"/>
</dbReference>
<dbReference type="PROSITE" id="PS00606">
    <property type="entry name" value="KS3_1"/>
    <property type="match status" value="1"/>
</dbReference>
<dbReference type="InterPro" id="IPR049900">
    <property type="entry name" value="PKS_mFAS_DH"/>
</dbReference>
<keyword evidence="4" id="KW-0597">Phosphoprotein</keyword>
<organism evidence="14 15">
    <name type="scientific">Streptomyces albiaxialis</name>
    <dbReference type="NCBI Taxonomy" id="329523"/>
    <lineage>
        <taxon>Bacteria</taxon>
        <taxon>Bacillati</taxon>
        <taxon>Actinomycetota</taxon>
        <taxon>Actinomycetes</taxon>
        <taxon>Kitasatosporales</taxon>
        <taxon>Streptomycetaceae</taxon>
        <taxon>Streptomyces</taxon>
    </lineage>
</organism>
<feature type="region of interest" description="Disordered" evidence="10">
    <location>
        <begin position="1044"/>
        <end position="1105"/>
    </location>
</feature>
<evidence type="ECO:0000259" key="11">
    <source>
        <dbReference type="PROSITE" id="PS50075"/>
    </source>
</evidence>
<dbReference type="SMART" id="SM00823">
    <property type="entry name" value="PKS_PP"/>
    <property type="match status" value="1"/>
</dbReference>
<dbReference type="InterPro" id="IPR018201">
    <property type="entry name" value="Ketoacyl_synth_AS"/>
</dbReference>
<dbReference type="PROSITE" id="PS00012">
    <property type="entry name" value="PHOSPHOPANTETHEINE"/>
    <property type="match status" value="1"/>
</dbReference>
<dbReference type="InterPro" id="IPR049552">
    <property type="entry name" value="PKS_DH_N"/>
</dbReference>
<dbReference type="RefSeq" id="WP_344534632.1">
    <property type="nucleotide sequence ID" value="NZ_BAAAPE010000024.1"/>
</dbReference>
<dbReference type="InterPro" id="IPR001227">
    <property type="entry name" value="Ac_transferase_dom_sf"/>
</dbReference>
<dbReference type="Pfam" id="PF14765">
    <property type="entry name" value="PS-DH"/>
    <property type="match status" value="1"/>
</dbReference>
<protein>
    <recommendedName>
        <fullName evidence="16">Carrier domain-containing protein</fullName>
    </recommendedName>
</protein>
<keyword evidence="5" id="KW-0808">Transferase</keyword>
<dbReference type="PANTHER" id="PTHR43775">
    <property type="entry name" value="FATTY ACID SYNTHASE"/>
    <property type="match status" value="1"/>
</dbReference>
<dbReference type="Gene3D" id="3.40.47.10">
    <property type="match status" value="1"/>
</dbReference>
<dbReference type="InterPro" id="IPR015083">
    <property type="entry name" value="NorB/c/GfsB-D-like_docking"/>
</dbReference>
<dbReference type="SUPFAM" id="SSF55048">
    <property type="entry name" value="Probable ACP-binding domain of malonyl-CoA ACP transacylase"/>
    <property type="match status" value="1"/>
</dbReference>
<keyword evidence="3" id="KW-0596">Phosphopantetheine</keyword>
<dbReference type="PANTHER" id="PTHR43775:SF51">
    <property type="entry name" value="INACTIVE PHENOLPHTHIOCEROL SYNTHESIS POLYKETIDE SYNTHASE TYPE I PKS1-RELATED"/>
    <property type="match status" value="1"/>
</dbReference>
<feature type="domain" description="Ketosynthase family 3 (KS3)" evidence="12">
    <location>
        <begin position="33"/>
        <end position="458"/>
    </location>
</feature>
<dbReference type="EMBL" id="BAAAPE010000024">
    <property type="protein sequence ID" value="GAA2100773.1"/>
    <property type="molecule type" value="Genomic_DNA"/>
</dbReference>
<dbReference type="Pfam" id="PF21089">
    <property type="entry name" value="PKS_DH_N"/>
    <property type="match status" value="1"/>
</dbReference>
<dbReference type="Pfam" id="PF08990">
    <property type="entry name" value="Docking"/>
    <property type="match status" value="1"/>
</dbReference>
<comment type="pathway">
    <text evidence="2">Antibiotic biosynthesis.</text>
</comment>
<dbReference type="SUPFAM" id="SSF47336">
    <property type="entry name" value="ACP-like"/>
    <property type="match status" value="1"/>
</dbReference>
<dbReference type="InterPro" id="IPR042104">
    <property type="entry name" value="PKS_dehydratase_sf"/>
</dbReference>
<evidence type="ECO:0000259" key="12">
    <source>
        <dbReference type="PROSITE" id="PS52004"/>
    </source>
</evidence>
<feature type="region of interest" description="Disordered" evidence="10">
    <location>
        <begin position="458"/>
        <end position="480"/>
    </location>
</feature>
<dbReference type="SUPFAM" id="SSF52151">
    <property type="entry name" value="FabD/lysophospholipase-like"/>
    <property type="match status" value="1"/>
</dbReference>
<gene>
    <name evidence="14" type="ORF">GCM10009801_73520</name>
</gene>
<dbReference type="SMART" id="SM00825">
    <property type="entry name" value="PKS_KS"/>
    <property type="match status" value="1"/>
</dbReference>
<evidence type="ECO:0000256" key="1">
    <source>
        <dbReference type="ARBA" id="ARBA00001957"/>
    </source>
</evidence>
<dbReference type="InterPro" id="IPR020841">
    <property type="entry name" value="PKS_Beta-ketoAc_synthase_dom"/>
</dbReference>
<dbReference type="Proteomes" id="UP001500016">
    <property type="component" value="Unassembled WGS sequence"/>
</dbReference>
<feature type="compositionally biased region" description="Low complexity" evidence="10">
    <location>
        <begin position="1173"/>
        <end position="1186"/>
    </location>
</feature>
<comment type="cofactor">
    <cofactor evidence="1">
        <name>pantetheine 4'-phosphate</name>
        <dbReference type="ChEBI" id="CHEBI:47942"/>
    </cofactor>
</comment>
<evidence type="ECO:0000256" key="3">
    <source>
        <dbReference type="ARBA" id="ARBA00022450"/>
    </source>
</evidence>
<keyword evidence="15" id="KW-1185">Reference proteome</keyword>
<dbReference type="InterPro" id="IPR016039">
    <property type="entry name" value="Thiolase-like"/>
</dbReference>
<dbReference type="InterPro" id="IPR014030">
    <property type="entry name" value="Ketoacyl_synth_N"/>
</dbReference>
<dbReference type="SUPFAM" id="SSF101173">
    <property type="entry name" value="Docking domain B of the erythromycin polyketide synthase (DEBS)"/>
    <property type="match status" value="1"/>
</dbReference>
<dbReference type="PROSITE" id="PS52004">
    <property type="entry name" value="KS3_2"/>
    <property type="match status" value="1"/>
</dbReference>
<evidence type="ECO:0000256" key="2">
    <source>
        <dbReference type="ARBA" id="ARBA00004792"/>
    </source>
</evidence>
<name>A0ABN2WY00_9ACTN</name>
<dbReference type="InterPro" id="IPR020807">
    <property type="entry name" value="PKS_DH"/>
</dbReference>
<dbReference type="Pfam" id="PF00109">
    <property type="entry name" value="ketoacyl-synt"/>
    <property type="match status" value="1"/>
</dbReference>
<dbReference type="CDD" id="cd00833">
    <property type="entry name" value="PKS"/>
    <property type="match status" value="1"/>
</dbReference>
<feature type="domain" description="PKS/mFAS DH" evidence="13">
    <location>
        <begin position="959"/>
        <end position="1261"/>
    </location>
</feature>
<feature type="compositionally biased region" description="Basic and acidic residues" evidence="10">
    <location>
        <begin position="1049"/>
        <end position="1061"/>
    </location>
</feature>
<evidence type="ECO:0000256" key="7">
    <source>
        <dbReference type="ARBA" id="ARBA00023268"/>
    </source>
</evidence>
<dbReference type="Pfam" id="PF02801">
    <property type="entry name" value="Ketoacyl-synt_C"/>
    <property type="match status" value="1"/>
</dbReference>
<evidence type="ECO:0000256" key="8">
    <source>
        <dbReference type="ARBA" id="ARBA00023315"/>
    </source>
</evidence>
<dbReference type="InterPro" id="IPR020806">
    <property type="entry name" value="PKS_PP-bd"/>
</dbReference>
<evidence type="ECO:0000256" key="4">
    <source>
        <dbReference type="ARBA" id="ARBA00022553"/>
    </source>
</evidence>
<feature type="region of interest" description="Disordered" evidence="10">
    <location>
        <begin position="1265"/>
        <end position="1302"/>
    </location>
</feature>
<feature type="domain" description="Carrier" evidence="11">
    <location>
        <begin position="1323"/>
        <end position="1398"/>
    </location>
</feature>
<evidence type="ECO:0008006" key="16">
    <source>
        <dbReference type="Google" id="ProtNLM"/>
    </source>
</evidence>
<dbReference type="InterPro" id="IPR016035">
    <property type="entry name" value="Acyl_Trfase/lysoPLipase"/>
</dbReference>
<evidence type="ECO:0000256" key="9">
    <source>
        <dbReference type="PROSITE-ProRule" id="PRU01363"/>
    </source>
</evidence>
<feature type="region of interest" description="Disordered" evidence="10">
    <location>
        <begin position="865"/>
        <end position="886"/>
    </location>
</feature>
<dbReference type="Pfam" id="PF16197">
    <property type="entry name" value="KAsynt_C_assoc"/>
    <property type="match status" value="1"/>
</dbReference>
<comment type="caution">
    <text evidence="9">Lacks conserved residue(s) required for the propagation of feature annotation.</text>
</comment>
<evidence type="ECO:0000313" key="14">
    <source>
        <dbReference type="EMBL" id="GAA2100773.1"/>
    </source>
</evidence>
<dbReference type="InterPro" id="IPR014031">
    <property type="entry name" value="Ketoacyl_synth_C"/>
</dbReference>
<dbReference type="Pfam" id="PF00550">
    <property type="entry name" value="PP-binding"/>
    <property type="match status" value="1"/>
</dbReference>
<feature type="region of interest" description="N-terminal hotdog fold" evidence="9">
    <location>
        <begin position="959"/>
        <end position="1087"/>
    </location>
</feature>
<keyword evidence="8" id="KW-0012">Acyltransferase</keyword>
<feature type="compositionally biased region" description="Low complexity" evidence="10">
    <location>
        <begin position="1286"/>
        <end position="1302"/>
    </location>
</feature>
<accession>A0ABN2WY00</accession>
<comment type="caution">
    <text evidence="14">The sequence shown here is derived from an EMBL/GenBank/DDBJ whole genome shotgun (WGS) entry which is preliminary data.</text>
</comment>
<evidence type="ECO:0000259" key="13">
    <source>
        <dbReference type="PROSITE" id="PS52019"/>
    </source>
</evidence>
<dbReference type="Pfam" id="PF00698">
    <property type="entry name" value="Acyl_transf_1"/>
    <property type="match status" value="1"/>
</dbReference>
<feature type="region of interest" description="C-terminal hotdog fold" evidence="9">
    <location>
        <begin position="1103"/>
        <end position="1261"/>
    </location>
</feature>
<dbReference type="InterPro" id="IPR036299">
    <property type="entry name" value="Polyketide_synth_docking_sf"/>
</dbReference>
<dbReference type="InterPro" id="IPR006162">
    <property type="entry name" value="Ppantetheine_attach_site"/>
</dbReference>
<dbReference type="SMART" id="SM01294">
    <property type="entry name" value="PKS_PP_betabranch"/>
    <property type="match status" value="1"/>
</dbReference>